<keyword evidence="2" id="KW-1185">Reference proteome</keyword>
<gene>
    <name evidence="1" type="ORF">O181_010315</name>
</gene>
<dbReference type="SUPFAM" id="SSF56672">
    <property type="entry name" value="DNA/RNA polymerases"/>
    <property type="match status" value="1"/>
</dbReference>
<dbReference type="Gene3D" id="3.10.10.10">
    <property type="entry name" value="HIV Type 1 Reverse Transcriptase, subunit A, domain 1"/>
    <property type="match status" value="1"/>
</dbReference>
<dbReference type="InterPro" id="IPR043502">
    <property type="entry name" value="DNA/RNA_pol_sf"/>
</dbReference>
<protein>
    <submittedName>
        <fullName evidence="1">Uncharacterized protein</fullName>
    </submittedName>
</protein>
<dbReference type="OrthoDB" id="8022549at2759"/>
<evidence type="ECO:0000313" key="1">
    <source>
        <dbReference type="EMBL" id="MBW0470600.1"/>
    </source>
</evidence>
<name>A0A9Q3BSY9_9BASI</name>
<comment type="caution">
    <text evidence="1">The sequence shown here is derived from an EMBL/GenBank/DDBJ whole genome shotgun (WGS) entry which is preliminary data.</text>
</comment>
<accession>A0A9Q3BSY9</accession>
<proteinExistence type="predicted"/>
<organism evidence="1 2">
    <name type="scientific">Austropuccinia psidii MF-1</name>
    <dbReference type="NCBI Taxonomy" id="1389203"/>
    <lineage>
        <taxon>Eukaryota</taxon>
        <taxon>Fungi</taxon>
        <taxon>Dikarya</taxon>
        <taxon>Basidiomycota</taxon>
        <taxon>Pucciniomycotina</taxon>
        <taxon>Pucciniomycetes</taxon>
        <taxon>Pucciniales</taxon>
        <taxon>Sphaerophragmiaceae</taxon>
        <taxon>Austropuccinia</taxon>
    </lineage>
</organism>
<dbReference type="Proteomes" id="UP000765509">
    <property type="component" value="Unassembled WGS sequence"/>
</dbReference>
<dbReference type="AlphaFoldDB" id="A0A9Q3BSY9"/>
<evidence type="ECO:0000313" key="2">
    <source>
        <dbReference type="Proteomes" id="UP000765509"/>
    </source>
</evidence>
<sequence>MTNTEWTRILISGVLSILKRLKAIDPHTNTLMGNQKLLSQLPQELEHAVKCRCKKKLQMKFTAPQNNKHRNITLGTKKEKNSLDISLLSNQDPLEELLNESKERNFSSNLLNKLKFSLLKVLRKKRPDFAIGEEAIGKIRCHDREIYLDVGRPPYPESLETRNEIKKHVTELLDMDFSRKIGHDQLVEVITPVLITWHDGKFRLCGELRALNNYTKAESYPIQRIP</sequence>
<reference evidence="1" key="1">
    <citation type="submission" date="2021-03" db="EMBL/GenBank/DDBJ databases">
        <title>Draft genome sequence of rust myrtle Austropuccinia psidii MF-1, a brazilian biotype.</title>
        <authorList>
            <person name="Quecine M.C."/>
            <person name="Pachon D.M.R."/>
            <person name="Bonatelli M.L."/>
            <person name="Correr F.H."/>
            <person name="Franceschini L.M."/>
            <person name="Leite T.F."/>
            <person name="Margarido G.R.A."/>
            <person name="Almeida C.A."/>
            <person name="Ferrarezi J.A."/>
            <person name="Labate C.A."/>
        </authorList>
    </citation>
    <scope>NUCLEOTIDE SEQUENCE</scope>
    <source>
        <strain evidence="1">MF-1</strain>
    </source>
</reference>
<dbReference type="EMBL" id="AVOT02002496">
    <property type="protein sequence ID" value="MBW0470600.1"/>
    <property type="molecule type" value="Genomic_DNA"/>
</dbReference>